<organism evidence="1 2">
    <name type="scientific">Kitasatospora cineracea</name>
    <dbReference type="NCBI Taxonomy" id="88074"/>
    <lineage>
        <taxon>Bacteria</taxon>
        <taxon>Bacillati</taxon>
        <taxon>Actinomycetota</taxon>
        <taxon>Actinomycetes</taxon>
        <taxon>Kitasatosporales</taxon>
        <taxon>Streptomycetaceae</taxon>
        <taxon>Kitasatospora</taxon>
    </lineage>
</organism>
<dbReference type="Proteomes" id="UP000266906">
    <property type="component" value="Unassembled WGS sequence"/>
</dbReference>
<gene>
    <name evidence="1" type="ORF">EDD38_5113</name>
</gene>
<name>A0A3N4RV00_9ACTN</name>
<proteinExistence type="predicted"/>
<keyword evidence="2" id="KW-1185">Reference proteome</keyword>
<reference evidence="1 2" key="1">
    <citation type="submission" date="2018-11" db="EMBL/GenBank/DDBJ databases">
        <title>Sequencing the genomes of 1000 actinobacteria strains.</title>
        <authorList>
            <person name="Klenk H.-P."/>
        </authorList>
    </citation>
    <scope>NUCLEOTIDE SEQUENCE [LARGE SCALE GENOMIC DNA]</scope>
    <source>
        <strain evidence="1 2">DSM 44781</strain>
    </source>
</reference>
<accession>A0A3N4RV00</accession>
<dbReference type="RefSeq" id="WP_123819648.1">
    <property type="nucleotide sequence ID" value="NZ_JBEYIY010000025.1"/>
</dbReference>
<evidence type="ECO:0000313" key="2">
    <source>
        <dbReference type="Proteomes" id="UP000266906"/>
    </source>
</evidence>
<sequence length="214" mass="21973">MNARLMVHLIVSLAVALTLVFAGAAIGGPALGLLGLVVWYVLESLVKALLPTAYQPGVAGAESTSAVYRGWAAKLVAGTALARTRTPQGDAARLAAGVRLCMVTYGVRDGSQSLGYLLLERTPDGGTAVAWHGRGKNAGTRPITPAVPAFRPGREQQNAAQARLGYTSSVQFGQDTYWLQPHNTELLRLALAPQGAAATGGKDGSAGAATPAAT</sequence>
<protein>
    <submittedName>
        <fullName evidence="1">Uncharacterized protein</fullName>
    </submittedName>
</protein>
<dbReference type="AlphaFoldDB" id="A0A3N4RV00"/>
<evidence type="ECO:0000313" key="1">
    <source>
        <dbReference type="EMBL" id="RPE36736.1"/>
    </source>
</evidence>
<dbReference type="EMBL" id="RKQG01000001">
    <property type="protein sequence ID" value="RPE36736.1"/>
    <property type="molecule type" value="Genomic_DNA"/>
</dbReference>
<comment type="caution">
    <text evidence="1">The sequence shown here is derived from an EMBL/GenBank/DDBJ whole genome shotgun (WGS) entry which is preliminary data.</text>
</comment>